<feature type="compositionally biased region" description="Polar residues" evidence="1">
    <location>
        <begin position="74"/>
        <end position="100"/>
    </location>
</feature>
<reference evidence="2" key="1">
    <citation type="journal article" date="2012" name="PLoS Genet.">
        <title>Comparative analysis of the genomes of two field isolates of the rice blast fungus Magnaporthe oryzae.</title>
        <authorList>
            <person name="Xue M."/>
            <person name="Yang J."/>
            <person name="Li Z."/>
            <person name="Hu S."/>
            <person name="Yao N."/>
            <person name="Dean R.A."/>
            <person name="Zhao W."/>
            <person name="Shen M."/>
            <person name="Zhang H."/>
            <person name="Li C."/>
            <person name="Liu L."/>
            <person name="Cao L."/>
            <person name="Xu X."/>
            <person name="Xing Y."/>
            <person name="Hsiang T."/>
            <person name="Zhang Z."/>
            <person name="Xu J.R."/>
            <person name="Peng Y.L."/>
        </authorList>
    </citation>
    <scope>NUCLEOTIDE SEQUENCE</scope>
    <source>
        <strain evidence="2">Y34</strain>
    </source>
</reference>
<gene>
    <name evidence="2" type="ORF">OOU_Y34scaffold00126g114</name>
</gene>
<feature type="region of interest" description="Disordered" evidence="1">
    <location>
        <begin position="1"/>
        <end position="39"/>
    </location>
</feature>
<dbReference type="Proteomes" id="UP000011086">
    <property type="component" value="Unassembled WGS sequence"/>
</dbReference>
<sequence length="120" mass="13275">MEQPPSSKLLPQPSPKRKPPYKVTKSLGRARVAEKKVKGKLDGRRKADYEFCMAQGEKPLERAALMAAKDRQKTSSASKGVTNPPVQNQATQTNPTSLLGPTSRPLHKIDGLTFFSFELR</sequence>
<evidence type="ECO:0000313" key="2">
    <source>
        <dbReference type="EMBL" id="ELQ43911.1"/>
    </source>
</evidence>
<evidence type="ECO:0000256" key="1">
    <source>
        <dbReference type="SAM" id="MobiDB-lite"/>
    </source>
</evidence>
<proteinExistence type="predicted"/>
<accession>A0AA97P899</accession>
<feature type="compositionally biased region" description="Low complexity" evidence="1">
    <location>
        <begin position="1"/>
        <end position="11"/>
    </location>
</feature>
<feature type="region of interest" description="Disordered" evidence="1">
    <location>
        <begin position="67"/>
        <end position="107"/>
    </location>
</feature>
<protein>
    <submittedName>
        <fullName evidence="2">Uncharacterized protein</fullName>
    </submittedName>
</protein>
<name>A0AA97P899_PYRO3</name>
<dbReference type="AlphaFoldDB" id="A0AA97P899"/>
<dbReference type="EMBL" id="JH793916">
    <property type="protein sequence ID" value="ELQ43911.1"/>
    <property type="molecule type" value="Genomic_DNA"/>
</dbReference>
<organism evidence="2">
    <name type="scientific">Pyricularia oryzae (strain Y34)</name>
    <name type="common">Rice blast fungus</name>
    <name type="synonym">Magnaporthe oryzae</name>
    <dbReference type="NCBI Taxonomy" id="1143189"/>
    <lineage>
        <taxon>Eukaryota</taxon>
        <taxon>Fungi</taxon>
        <taxon>Dikarya</taxon>
        <taxon>Ascomycota</taxon>
        <taxon>Pezizomycotina</taxon>
        <taxon>Sordariomycetes</taxon>
        <taxon>Sordariomycetidae</taxon>
        <taxon>Magnaporthales</taxon>
        <taxon>Pyriculariaceae</taxon>
        <taxon>Pyricularia</taxon>
    </lineage>
</organism>